<gene>
    <name evidence="2" type="ORF">CINCED_3A017757</name>
</gene>
<sequence>MNNPSKKLPNFGKSKNMFTPNLRYKRNVAIVSDQLANVNVKVESDTSTPSSSAQSSTQKSKKIKERSTTQIQSVFSSLSSSNQGSGTSHMGLSSGFRSYSNQGSFNSAGTFIKTEACQSIRQMQMLENNQLDVDDSIDSFHGPVRLPFSKKDRTTQMKSENSLDYPFQKNIYPSLTELITPESLMVLQFYDSSFSSEPKITDIDLTENGNGDTTMLMPKTEVPIKIEYNEHNIKVENDLEANNPGKPIGKVQYYRSGRVVLIFNGKEYELLKANEDKHHKELFSLTKVEAEKPDKLVSLGTIPLRLKALMDIDTIIKNF</sequence>
<feature type="compositionally biased region" description="Low complexity" evidence="1">
    <location>
        <begin position="45"/>
        <end position="58"/>
    </location>
</feature>
<keyword evidence="3" id="KW-1185">Reference proteome</keyword>
<protein>
    <submittedName>
        <fullName evidence="2">Uncharacterized protein</fullName>
    </submittedName>
</protein>
<dbReference type="GO" id="GO:0005666">
    <property type="term" value="C:RNA polymerase III complex"/>
    <property type="evidence" value="ECO:0007669"/>
    <property type="project" value="InterPro"/>
</dbReference>
<evidence type="ECO:0000313" key="3">
    <source>
        <dbReference type="Proteomes" id="UP000325440"/>
    </source>
</evidence>
<dbReference type="Pfam" id="PF05132">
    <property type="entry name" value="RNA_pol_Rpc4"/>
    <property type="match status" value="1"/>
</dbReference>
<feature type="region of interest" description="Disordered" evidence="1">
    <location>
        <begin position="42"/>
        <end position="68"/>
    </location>
</feature>
<evidence type="ECO:0000313" key="2">
    <source>
        <dbReference type="EMBL" id="VVC44432.1"/>
    </source>
</evidence>
<dbReference type="InterPro" id="IPR007811">
    <property type="entry name" value="RPC4"/>
</dbReference>
<dbReference type="GO" id="GO:0006383">
    <property type="term" value="P:transcription by RNA polymerase III"/>
    <property type="evidence" value="ECO:0007669"/>
    <property type="project" value="InterPro"/>
</dbReference>
<reference evidence="2 3" key="1">
    <citation type="submission" date="2019-08" db="EMBL/GenBank/DDBJ databases">
        <authorList>
            <person name="Alioto T."/>
            <person name="Alioto T."/>
            <person name="Gomez Garrido J."/>
        </authorList>
    </citation>
    <scope>NUCLEOTIDE SEQUENCE [LARGE SCALE GENOMIC DNA]</scope>
</reference>
<dbReference type="GO" id="GO:0003677">
    <property type="term" value="F:DNA binding"/>
    <property type="evidence" value="ECO:0007669"/>
    <property type="project" value="InterPro"/>
</dbReference>
<organism evidence="2 3">
    <name type="scientific">Cinara cedri</name>
    <dbReference type="NCBI Taxonomy" id="506608"/>
    <lineage>
        <taxon>Eukaryota</taxon>
        <taxon>Metazoa</taxon>
        <taxon>Ecdysozoa</taxon>
        <taxon>Arthropoda</taxon>
        <taxon>Hexapoda</taxon>
        <taxon>Insecta</taxon>
        <taxon>Pterygota</taxon>
        <taxon>Neoptera</taxon>
        <taxon>Paraneoptera</taxon>
        <taxon>Hemiptera</taxon>
        <taxon>Sternorrhyncha</taxon>
        <taxon>Aphidomorpha</taxon>
        <taxon>Aphidoidea</taxon>
        <taxon>Aphididae</taxon>
        <taxon>Lachninae</taxon>
        <taxon>Cinara</taxon>
    </lineage>
</organism>
<dbReference type="Proteomes" id="UP000325440">
    <property type="component" value="Unassembled WGS sequence"/>
</dbReference>
<evidence type="ECO:0000256" key="1">
    <source>
        <dbReference type="SAM" id="MobiDB-lite"/>
    </source>
</evidence>
<accession>A0A5E4NPC4</accession>
<dbReference type="EMBL" id="CABPRJ010002380">
    <property type="protein sequence ID" value="VVC44432.1"/>
    <property type="molecule type" value="Genomic_DNA"/>
</dbReference>
<dbReference type="OrthoDB" id="6623103at2759"/>
<dbReference type="AlphaFoldDB" id="A0A5E4NPC4"/>
<proteinExistence type="predicted"/>
<name>A0A5E4NPC4_9HEMI</name>